<reference evidence="7 8" key="1">
    <citation type="submission" date="2020-01" db="EMBL/GenBank/DDBJ databases">
        <title>Investigation of new actinobacteria for the biodesulphurisation of diesel fuel.</title>
        <authorList>
            <person name="Athi Narayanan S.M."/>
        </authorList>
    </citation>
    <scope>NUCLEOTIDE SEQUENCE [LARGE SCALE GENOMIC DNA]</scope>
    <source>
        <strain evidence="7 8">213E</strain>
    </source>
</reference>
<dbReference type="SUPFAM" id="SSF55718">
    <property type="entry name" value="SCP-like"/>
    <property type="match status" value="1"/>
</dbReference>
<dbReference type="InterPro" id="IPR041380">
    <property type="entry name" value="Acetyltransf_17"/>
</dbReference>
<dbReference type="Gene3D" id="3.30.1050.10">
    <property type="entry name" value="SCP2 sterol-binding domain"/>
    <property type="match status" value="1"/>
</dbReference>
<gene>
    <name evidence="7" type="ORF">GYA93_05860</name>
</gene>
<dbReference type="InterPro" id="IPR036527">
    <property type="entry name" value="SCP2_sterol-bd_dom_sf"/>
</dbReference>
<evidence type="ECO:0000256" key="5">
    <source>
        <dbReference type="HAMAP-Rule" id="MF_01812"/>
    </source>
</evidence>
<dbReference type="Pfam" id="PF13530">
    <property type="entry name" value="SCP2_2"/>
    <property type="match status" value="1"/>
</dbReference>
<dbReference type="SUPFAM" id="SSF55729">
    <property type="entry name" value="Acyl-CoA N-acyltransferases (Nat)"/>
    <property type="match status" value="1"/>
</dbReference>
<dbReference type="GO" id="GO:0030649">
    <property type="term" value="P:aminoglycoside antibiotic catabolic process"/>
    <property type="evidence" value="ECO:0007669"/>
    <property type="project" value="TreeGrafter"/>
</dbReference>
<evidence type="ECO:0000256" key="1">
    <source>
        <dbReference type="ARBA" id="ARBA00009213"/>
    </source>
</evidence>
<feature type="active site" description="Proton donor" evidence="5">
    <location>
        <position position="137"/>
    </location>
</feature>
<dbReference type="Pfam" id="PF13527">
    <property type="entry name" value="Acetyltransf_9"/>
    <property type="match status" value="1"/>
</dbReference>
<dbReference type="GO" id="GO:0034069">
    <property type="term" value="F:aminoglycoside N-acetyltransferase activity"/>
    <property type="evidence" value="ECO:0007669"/>
    <property type="project" value="TreeGrafter"/>
</dbReference>
<accession>A0A7K3LLK8</accession>
<feature type="binding site" evidence="5">
    <location>
        <begin position="96"/>
        <end position="98"/>
    </location>
    <ligand>
        <name>acetyl-CoA</name>
        <dbReference type="ChEBI" id="CHEBI:57288"/>
    </ligand>
</feature>
<dbReference type="NCBIfam" id="NF002367">
    <property type="entry name" value="PRK01346.1-4"/>
    <property type="match status" value="1"/>
</dbReference>
<dbReference type="PANTHER" id="PTHR37817">
    <property type="entry name" value="N-ACETYLTRANSFERASE EIS"/>
    <property type="match status" value="1"/>
</dbReference>
<keyword evidence="8" id="KW-1185">Reference proteome</keyword>
<dbReference type="Gene3D" id="3.40.630.30">
    <property type="match status" value="2"/>
</dbReference>
<dbReference type="PROSITE" id="PS51186">
    <property type="entry name" value="GNAT"/>
    <property type="match status" value="1"/>
</dbReference>
<dbReference type="SMR" id="A0A7K3LLK8"/>
<feature type="binding site" evidence="5">
    <location>
        <begin position="104"/>
        <end position="109"/>
    </location>
    <ligand>
        <name>acetyl-CoA</name>
        <dbReference type="ChEBI" id="CHEBI:57288"/>
    </ligand>
</feature>
<dbReference type="InterPro" id="IPR025559">
    <property type="entry name" value="Eis_dom"/>
</dbReference>
<proteinExistence type="inferred from homology"/>
<dbReference type="Pfam" id="PF17668">
    <property type="entry name" value="Acetyltransf_17"/>
    <property type="match status" value="1"/>
</dbReference>
<dbReference type="HAMAP" id="MF_01812">
    <property type="entry name" value="Eis"/>
    <property type="match status" value="1"/>
</dbReference>
<evidence type="ECO:0000256" key="3">
    <source>
        <dbReference type="ARBA" id="ARBA00022679"/>
    </source>
</evidence>
<dbReference type="EMBL" id="JAADZU010000012">
    <property type="protein sequence ID" value="NDK89108.1"/>
    <property type="molecule type" value="Genomic_DNA"/>
</dbReference>
<sequence>MTVDVADGAARADSTGTRPTIAALTGADQVNTAFGVFLRSMVGLPFRGVDATAVTETGRYLGAFDGDRIVGGADSYTSDLVVPGGARVAHAAVTHVGVLPTHRRRGIVTALIERQLEDFAHRGEVVATLRASEAGIYERFGYGIASTARSLLVDTRRARLRESVVAQGSVRLADADADTELLAAVHRRTNGVGAIERPAGWWRLQELRRAADPTVHYVAVHSRDGVDEGYVIYRPRDTEAWFTSREKAIDVIDFVALTDAARFGLWRHLLDLDLVDVIHVGSAALDDPLPLALTDERAVELGAAHDETWLRLIDVEAALRARRFGDGPGVRIGVEDRRLPANTAVFEITAGAVTRSTRAAEATVDVATLAAAYLGGTTWRRLASAGRVDVHTGDAVNRLDRLFGTGTQPYSGTTF</sequence>
<organism evidence="7 8">
    <name type="scientific">Gordonia desulfuricans</name>
    <dbReference type="NCBI Taxonomy" id="89051"/>
    <lineage>
        <taxon>Bacteria</taxon>
        <taxon>Bacillati</taxon>
        <taxon>Actinomycetota</taxon>
        <taxon>Actinomycetes</taxon>
        <taxon>Mycobacteriales</taxon>
        <taxon>Gordoniaceae</taxon>
        <taxon>Gordonia</taxon>
    </lineage>
</organism>
<comment type="subunit">
    <text evidence="5">Homohexamer; trimer of dimers.</text>
</comment>
<evidence type="ECO:0000259" key="6">
    <source>
        <dbReference type="PROSITE" id="PS51186"/>
    </source>
</evidence>
<feature type="active site" description="Proton acceptor; via carboxylate" evidence="5">
    <location>
        <position position="415"/>
    </location>
</feature>
<comment type="caution">
    <text evidence="7">The sequence shown here is derived from an EMBL/GenBank/DDBJ whole genome shotgun (WGS) entry which is preliminary data.</text>
</comment>
<dbReference type="InterPro" id="IPR051554">
    <property type="entry name" value="Acetyltransferase_Eis"/>
</dbReference>
<dbReference type="InterPro" id="IPR000182">
    <property type="entry name" value="GNAT_dom"/>
</dbReference>
<dbReference type="InterPro" id="IPR016181">
    <property type="entry name" value="Acyl_CoA_acyltransferase"/>
</dbReference>
<name>A0A7K3LLK8_9ACTN</name>
<dbReference type="InterPro" id="IPR022902">
    <property type="entry name" value="NAcTrfase_Eis"/>
</dbReference>
<evidence type="ECO:0000313" key="7">
    <source>
        <dbReference type="EMBL" id="NDK89108.1"/>
    </source>
</evidence>
<feature type="domain" description="N-acetyltransferase" evidence="6">
    <location>
        <begin position="19"/>
        <end position="162"/>
    </location>
</feature>
<protein>
    <submittedName>
        <fullName evidence="7">GNAT family N-acetyltransferase</fullName>
    </submittedName>
</protein>
<dbReference type="PANTHER" id="PTHR37817:SF1">
    <property type="entry name" value="N-ACETYLTRANSFERASE EIS"/>
    <property type="match status" value="1"/>
</dbReference>
<evidence type="ECO:0000313" key="8">
    <source>
        <dbReference type="Proteomes" id="UP000466307"/>
    </source>
</evidence>
<keyword evidence="2" id="KW-1036">Host cytoplasmic vesicle</keyword>
<keyword evidence="3 5" id="KW-0808">Transferase</keyword>
<evidence type="ECO:0000256" key="2">
    <source>
        <dbReference type="ARBA" id="ARBA00022488"/>
    </source>
</evidence>
<dbReference type="Proteomes" id="UP000466307">
    <property type="component" value="Unassembled WGS sequence"/>
</dbReference>
<comment type="similarity">
    <text evidence="1 5">Belongs to the acetyltransferase Eis family.</text>
</comment>
<feature type="binding site" evidence="5">
    <location>
        <begin position="132"/>
        <end position="133"/>
    </location>
    <ligand>
        <name>acetyl-CoA</name>
        <dbReference type="ChEBI" id="CHEBI:57288"/>
    </ligand>
</feature>
<dbReference type="AlphaFoldDB" id="A0A7K3LLK8"/>
<keyword evidence="4 5" id="KW-0012">Acyltransferase</keyword>
<dbReference type="CDD" id="cd04301">
    <property type="entry name" value="NAT_SF"/>
    <property type="match status" value="1"/>
</dbReference>
<evidence type="ECO:0000256" key="4">
    <source>
        <dbReference type="ARBA" id="ARBA00023315"/>
    </source>
</evidence>